<dbReference type="STRING" id="41431.PCC8801_2807"/>
<dbReference type="KEGG" id="cyp:PCC8801_2807"/>
<dbReference type="InterPro" id="IPR036565">
    <property type="entry name" value="Mur-like_cat_sf"/>
</dbReference>
<gene>
    <name evidence="12" type="ordered locus">PCC8801_2807</name>
</gene>
<dbReference type="PANTHER" id="PTHR11136">
    <property type="entry name" value="FOLYLPOLYGLUTAMATE SYNTHASE-RELATED"/>
    <property type="match status" value="1"/>
</dbReference>
<evidence type="ECO:0000256" key="5">
    <source>
        <dbReference type="ARBA" id="ARBA00022741"/>
    </source>
</evidence>
<dbReference type="NCBIfam" id="TIGR01499">
    <property type="entry name" value="folC"/>
    <property type="match status" value="1"/>
</dbReference>
<evidence type="ECO:0000256" key="1">
    <source>
        <dbReference type="ARBA" id="ARBA00008276"/>
    </source>
</evidence>
<dbReference type="Pfam" id="PF02875">
    <property type="entry name" value="Mur_ligase_C"/>
    <property type="match status" value="1"/>
</dbReference>
<evidence type="ECO:0000256" key="6">
    <source>
        <dbReference type="ARBA" id="ARBA00022840"/>
    </source>
</evidence>
<dbReference type="InterPro" id="IPR036615">
    <property type="entry name" value="Mur_ligase_C_dom_sf"/>
</dbReference>
<keyword evidence="6 10" id="KW-0067">ATP-binding</keyword>
<keyword evidence="7" id="KW-0460">Magnesium</keyword>
<dbReference type="SUPFAM" id="SSF53623">
    <property type="entry name" value="MurD-like peptide ligases, catalytic domain"/>
    <property type="match status" value="1"/>
</dbReference>
<feature type="domain" description="Mur ligase C-terminal" evidence="11">
    <location>
        <begin position="296"/>
        <end position="420"/>
    </location>
</feature>
<dbReference type="InterPro" id="IPR004101">
    <property type="entry name" value="Mur_ligase_C"/>
</dbReference>
<evidence type="ECO:0000256" key="2">
    <source>
        <dbReference type="ARBA" id="ARBA00013025"/>
    </source>
</evidence>
<dbReference type="AlphaFoldDB" id="B7JUV5"/>
<dbReference type="GO" id="GO:0005737">
    <property type="term" value="C:cytoplasm"/>
    <property type="evidence" value="ECO:0007669"/>
    <property type="project" value="TreeGrafter"/>
</dbReference>
<evidence type="ECO:0000313" key="13">
    <source>
        <dbReference type="Proteomes" id="UP000008204"/>
    </source>
</evidence>
<dbReference type="EC" id="6.3.2.17" evidence="2"/>
<dbReference type="Gene3D" id="3.40.1190.10">
    <property type="entry name" value="Mur-like, catalytic domain"/>
    <property type="match status" value="1"/>
</dbReference>
<accession>B7JUV5</accession>
<evidence type="ECO:0000259" key="11">
    <source>
        <dbReference type="Pfam" id="PF02875"/>
    </source>
</evidence>
<evidence type="ECO:0000256" key="7">
    <source>
        <dbReference type="ARBA" id="ARBA00022842"/>
    </source>
</evidence>
<dbReference type="RefSeq" id="WP_012596073.1">
    <property type="nucleotide sequence ID" value="NC_011726.1"/>
</dbReference>
<evidence type="ECO:0000256" key="10">
    <source>
        <dbReference type="PIRNR" id="PIRNR001563"/>
    </source>
</evidence>
<dbReference type="SUPFAM" id="SSF53244">
    <property type="entry name" value="MurD-like peptide ligases, peptide-binding domain"/>
    <property type="match status" value="1"/>
</dbReference>
<reference evidence="13" key="1">
    <citation type="journal article" date="2011" name="MBio">
        <title>Novel metabolic attributes of the genus Cyanothece, comprising a group of unicellular nitrogen-fixing Cyanobacteria.</title>
        <authorList>
            <person name="Bandyopadhyay A."/>
            <person name="Elvitigala T."/>
            <person name="Welsh E."/>
            <person name="Stockel J."/>
            <person name="Liberton M."/>
            <person name="Min H."/>
            <person name="Sherman L.A."/>
            <person name="Pakrasi H.B."/>
        </authorList>
    </citation>
    <scope>NUCLEOTIDE SEQUENCE [LARGE SCALE GENOMIC DNA]</scope>
    <source>
        <strain evidence="13">PCC 8801</strain>
    </source>
</reference>
<dbReference type="Proteomes" id="UP000008204">
    <property type="component" value="Chromosome"/>
</dbReference>
<dbReference type="GO" id="GO:0005524">
    <property type="term" value="F:ATP binding"/>
    <property type="evidence" value="ECO:0007669"/>
    <property type="project" value="UniProtKB-KW"/>
</dbReference>
<keyword evidence="4" id="KW-0479">Metal-binding</keyword>
<evidence type="ECO:0000313" key="12">
    <source>
        <dbReference type="EMBL" id="ACK66807.1"/>
    </source>
</evidence>
<dbReference type="PIRSF" id="PIRSF001563">
    <property type="entry name" value="Folylpolyglu_synth"/>
    <property type="match status" value="1"/>
</dbReference>
<dbReference type="eggNOG" id="COG0285">
    <property type="taxonomic scope" value="Bacteria"/>
</dbReference>
<comment type="similarity">
    <text evidence="1 10">Belongs to the folylpolyglutamate synthase family.</text>
</comment>
<name>B7JUV5_RIPO1</name>
<evidence type="ECO:0000256" key="9">
    <source>
        <dbReference type="ARBA" id="ARBA00047493"/>
    </source>
</evidence>
<dbReference type="GO" id="GO:0008841">
    <property type="term" value="F:dihydrofolate synthase activity"/>
    <property type="evidence" value="ECO:0007669"/>
    <property type="project" value="TreeGrafter"/>
</dbReference>
<dbReference type="HOGENOM" id="CLU_015869_1_1_3"/>
<evidence type="ECO:0000256" key="8">
    <source>
        <dbReference type="ARBA" id="ARBA00030592"/>
    </source>
</evidence>
<organism evidence="12 13">
    <name type="scientific">Rippkaea orientalis (strain PCC 8801 / RF-1)</name>
    <name type="common">Cyanothece sp. (strain PCC 8801)</name>
    <dbReference type="NCBI Taxonomy" id="41431"/>
    <lineage>
        <taxon>Bacteria</taxon>
        <taxon>Bacillati</taxon>
        <taxon>Cyanobacteriota</taxon>
        <taxon>Cyanophyceae</taxon>
        <taxon>Oscillatoriophycideae</taxon>
        <taxon>Chroococcales</taxon>
        <taxon>Aphanothecaceae</taxon>
        <taxon>Rippkaea</taxon>
        <taxon>Rippkaea orientalis</taxon>
    </lineage>
</organism>
<protein>
    <recommendedName>
        <fullName evidence="2">tetrahydrofolate synthase</fullName>
        <ecNumber evidence="2">6.3.2.17</ecNumber>
    </recommendedName>
    <alternativeName>
        <fullName evidence="8">Tetrahydrofolylpolyglutamate synthase</fullName>
    </alternativeName>
</protein>
<comment type="catalytic activity">
    <reaction evidence="9">
        <text>(6S)-5,6,7,8-tetrahydrofolyl-(gamma-L-Glu)(n) + L-glutamate + ATP = (6S)-5,6,7,8-tetrahydrofolyl-(gamma-L-Glu)(n+1) + ADP + phosphate + H(+)</text>
        <dbReference type="Rhea" id="RHEA:10580"/>
        <dbReference type="Rhea" id="RHEA-COMP:14738"/>
        <dbReference type="Rhea" id="RHEA-COMP:14740"/>
        <dbReference type="ChEBI" id="CHEBI:15378"/>
        <dbReference type="ChEBI" id="CHEBI:29985"/>
        <dbReference type="ChEBI" id="CHEBI:30616"/>
        <dbReference type="ChEBI" id="CHEBI:43474"/>
        <dbReference type="ChEBI" id="CHEBI:141005"/>
        <dbReference type="ChEBI" id="CHEBI:456216"/>
        <dbReference type="EC" id="6.3.2.17"/>
    </reaction>
</comment>
<dbReference type="GO" id="GO:0046872">
    <property type="term" value="F:metal ion binding"/>
    <property type="evidence" value="ECO:0007669"/>
    <property type="project" value="UniProtKB-KW"/>
</dbReference>
<sequence>MKPPQTIEQLYQILQHKKSNKQKQTYRFTTLLTLFNICIPPSQVIKIAGTNGKGSVAAMLEAMAIADNKTVVLFTSPHLYHITERFRINGQEIEPKLLNTIVQNISPKLLNIIQQKGEDMFPSFFEVLTIISLEIFKIYKGDLIILEAGIGGYNDVVHLIDGDLSAITSIGLDHTDKLGSTLSEIATDKVGIASKNSTLVLSSDIDDLAKNSILQDAKQRNIKIIQANQKNFRVELLGLKGYQITLDSLSLILPLVGAFQINNFVTAKTIFEQLIIHNIIDNFGSLQGVSNLYWPGRMEVIGHNPTWILDGAHNLDAMEKVFTEISNLLQEQQLFILLGLSDHNNPNDIIPYIDKLIKPITHSIYLTSGFYRSIKPENYRLLLSQKLYNITIFDHYESAMNNLFNHHQNRTNQLILIIGSLFLIGGCREYLLSKLR</sequence>
<keyword evidence="3 10" id="KW-0436">Ligase</keyword>
<proteinExistence type="inferred from homology"/>
<keyword evidence="13" id="KW-1185">Reference proteome</keyword>
<keyword evidence="5 10" id="KW-0547">Nucleotide-binding</keyword>
<evidence type="ECO:0000256" key="4">
    <source>
        <dbReference type="ARBA" id="ARBA00022723"/>
    </source>
</evidence>
<evidence type="ECO:0000256" key="3">
    <source>
        <dbReference type="ARBA" id="ARBA00022598"/>
    </source>
</evidence>
<dbReference type="Gene3D" id="3.90.190.20">
    <property type="entry name" value="Mur ligase, C-terminal domain"/>
    <property type="match status" value="1"/>
</dbReference>
<dbReference type="GO" id="GO:0004326">
    <property type="term" value="F:tetrahydrofolylpolyglutamate synthase activity"/>
    <property type="evidence" value="ECO:0007669"/>
    <property type="project" value="UniProtKB-EC"/>
</dbReference>
<dbReference type="PANTHER" id="PTHR11136:SF0">
    <property type="entry name" value="DIHYDROFOLATE SYNTHETASE-RELATED"/>
    <property type="match status" value="1"/>
</dbReference>
<dbReference type="EMBL" id="CP001287">
    <property type="protein sequence ID" value="ACK66807.1"/>
    <property type="molecule type" value="Genomic_DNA"/>
</dbReference>
<dbReference type="InterPro" id="IPR001645">
    <property type="entry name" value="Folylpolyglutamate_synth"/>
</dbReference>
<dbReference type="OrthoDB" id="9809356at2"/>